<gene>
    <name evidence="11" type="ORF">BP5796_01191</name>
</gene>
<evidence type="ECO:0000256" key="4">
    <source>
        <dbReference type="ARBA" id="ARBA00022801"/>
    </source>
</evidence>
<evidence type="ECO:0000256" key="3">
    <source>
        <dbReference type="ARBA" id="ARBA00012729"/>
    </source>
</evidence>
<keyword evidence="5" id="KW-0146">Chitin degradation</keyword>
<dbReference type="InterPro" id="IPR029070">
    <property type="entry name" value="Chitinase_insertion_sf"/>
</dbReference>
<reference evidence="11 12" key="1">
    <citation type="journal article" date="2018" name="IMA Fungus">
        <title>IMA Genome-F 9: Draft genome sequence of Annulohypoxylon stygium, Aspergillus mulundensis, Berkeleyomyces basicola (syn. Thielaviopsis basicola), Ceratocystis smalleyi, two Cercospora beticola strains, Coleophoma cylindrospora, Fusarium fracticaudum, Phialophora cf. hyalina, and Morchella septimelata.</title>
        <authorList>
            <person name="Wingfield B.D."/>
            <person name="Bills G.F."/>
            <person name="Dong Y."/>
            <person name="Huang W."/>
            <person name="Nel W.J."/>
            <person name="Swalarsk-Parry B.S."/>
            <person name="Vaghefi N."/>
            <person name="Wilken P.M."/>
            <person name="An Z."/>
            <person name="de Beer Z.W."/>
            <person name="De Vos L."/>
            <person name="Chen L."/>
            <person name="Duong T.A."/>
            <person name="Gao Y."/>
            <person name="Hammerbacher A."/>
            <person name="Kikkert J.R."/>
            <person name="Li Y."/>
            <person name="Li H."/>
            <person name="Li K."/>
            <person name="Li Q."/>
            <person name="Liu X."/>
            <person name="Ma X."/>
            <person name="Naidoo K."/>
            <person name="Pethybridge S.J."/>
            <person name="Sun J."/>
            <person name="Steenkamp E.T."/>
            <person name="van der Nest M.A."/>
            <person name="van Wyk S."/>
            <person name="Wingfield M.J."/>
            <person name="Xiong C."/>
            <person name="Yue Q."/>
            <person name="Zhang X."/>
        </authorList>
    </citation>
    <scope>NUCLEOTIDE SEQUENCE [LARGE SCALE GENOMIC DNA]</scope>
    <source>
        <strain evidence="11 12">BP5796</strain>
    </source>
</reference>
<evidence type="ECO:0000256" key="8">
    <source>
        <dbReference type="ARBA" id="ARBA00023326"/>
    </source>
</evidence>
<evidence type="ECO:0000256" key="7">
    <source>
        <dbReference type="ARBA" id="ARBA00023295"/>
    </source>
</evidence>
<evidence type="ECO:0000256" key="5">
    <source>
        <dbReference type="ARBA" id="ARBA00023024"/>
    </source>
</evidence>
<dbReference type="InterPro" id="IPR050314">
    <property type="entry name" value="Glycosyl_Hydrlase_18"/>
</dbReference>
<name>A0A3D8SZP6_9HELO</name>
<dbReference type="Pfam" id="PF00704">
    <property type="entry name" value="Glyco_hydro_18"/>
    <property type="match status" value="1"/>
</dbReference>
<dbReference type="PANTHER" id="PTHR11177">
    <property type="entry name" value="CHITINASE"/>
    <property type="match status" value="1"/>
</dbReference>
<dbReference type="GO" id="GO:0008061">
    <property type="term" value="F:chitin binding"/>
    <property type="evidence" value="ECO:0007669"/>
    <property type="project" value="InterPro"/>
</dbReference>
<sequence>MAHVINYLNAIQVYTQAGERYGVPIMPLRKTVPSMYAVVNMAIVEQHQTSAVMSHGHLLPALVDHPLLLAELATMKHLILTTHAIIPVGAYTHLNFAFLYIDPDNYSVVPMESNQTDFYSRFAALKDYGVEVWISIGGYSMNDPGIYSTVFTDLAASTTAQNEFFTSLLDFLEEYGFDGVDIDWEYPGASNRYGTSADYANFVTFIENMRSALGSSYGVSITLPSSYWYLQYFDIVNLANHVDWFNFMSYDVYGSWDTDIASIGAYVYASTNLTTITADLSLLWHNNISASQVNLGLGFYGRSYTLEDTSCVDPGCAYSSAGNAGPCTQTAGILSYAEIVSIINDTSRNATVWLDEASSVKIATYDGDQWVSYDDPETLQLKMNFANSECIGGLMVWSVDEDNDGELSATLTNSTDLFPAVGSGEVYIGSQGEK</sequence>
<evidence type="ECO:0000256" key="2">
    <source>
        <dbReference type="ARBA" id="ARBA00008682"/>
    </source>
</evidence>
<comment type="catalytic activity">
    <reaction evidence="1">
        <text>Random endo-hydrolysis of N-acetyl-beta-D-glucosaminide (1-&gt;4)-beta-linkages in chitin and chitodextrins.</text>
        <dbReference type="EC" id="3.2.1.14"/>
    </reaction>
</comment>
<dbReference type="InterPro" id="IPR017853">
    <property type="entry name" value="GH"/>
</dbReference>
<evidence type="ECO:0000256" key="1">
    <source>
        <dbReference type="ARBA" id="ARBA00000822"/>
    </source>
</evidence>
<dbReference type="OrthoDB" id="73875at2759"/>
<dbReference type="AlphaFoldDB" id="A0A3D8SZP6"/>
<keyword evidence="6" id="KW-0119">Carbohydrate metabolism</keyword>
<dbReference type="SUPFAM" id="SSF51445">
    <property type="entry name" value="(Trans)glycosidases"/>
    <property type="match status" value="1"/>
</dbReference>
<accession>A0A3D8SZP6</accession>
<keyword evidence="7 9" id="KW-0326">Glycosidase</keyword>
<dbReference type="PROSITE" id="PS01095">
    <property type="entry name" value="GH18_1"/>
    <property type="match status" value="1"/>
</dbReference>
<organism evidence="11 12">
    <name type="scientific">Coleophoma crateriformis</name>
    <dbReference type="NCBI Taxonomy" id="565419"/>
    <lineage>
        <taxon>Eukaryota</taxon>
        <taxon>Fungi</taxon>
        <taxon>Dikarya</taxon>
        <taxon>Ascomycota</taxon>
        <taxon>Pezizomycotina</taxon>
        <taxon>Leotiomycetes</taxon>
        <taxon>Helotiales</taxon>
        <taxon>Dermateaceae</taxon>
        <taxon>Coleophoma</taxon>
    </lineage>
</organism>
<evidence type="ECO:0000313" key="11">
    <source>
        <dbReference type="EMBL" id="RDW91797.1"/>
    </source>
</evidence>
<dbReference type="SUPFAM" id="SSF54556">
    <property type="entry name" value="Chitinase insertion domain"/>
    <property type="match status" value="1"/>
</dbReference>
<keyword evidence="4 9" id="KW-0378">Hydrolase</keyword>
<dbReference type="InterPro" id="IPR001579">
    <property type="entry name" value="Glyco_hydro_18_chit_AS"/>
</dbReference>
<dbReference type="GO" id="GO:0006032">
    <property type="term" value="P:chitin catabolic process"/>
    <property type="evidence" value="ECO:0007669"/>
    <property type="project" value="UniProtKB-KW"/>
</dbReference>
<dbReference type="GO" id="GO:0000272">
    <property type="term" value="P:polysaccharide catabolic process"/>
    <property type="evidence" value="ECO:0007669"/>
    <property type="project" value="UniProtKB-KW"/>
</dbReference>
<feature type="domain" description="GH18" evidence="10">
    <location>
        <begin position="70"/>
        <end position="418"/>
    </location>
</feature>
<dbReference type="Proteomes" id="UP000256328">
    <property type="component" value="Unassembled WGS sequence"/>
</dbReference>
<evidence type="ECO:0000259" key="10">
    <source>
        <dbReference type="PROSITE" id="PS51910"/>
    </source>
</evidence>
<dbReference type="PANTHER" id="PTHR11177:SF333">
    <property type="entry name" value="CHITINASE"/>
    <property type="match status" value="1"/>
</dbReference>
<dbReference type="EC" id="3.2.1.14" evidence="3"/>
<evidence type="ECO:0000313" key="12">
    <source>
        <dbReference type="Proteomes" id="UP000256328"/>
    </source>
</evidence>
<keyword evidence="12" id="KW-1185">Reference proteome</keyword>
<dbReference type="EMBL" id="PDLN01000002">
    <property type="protein sequence ID" value="RDW91797.1"/>
    <property type="molecule type" value="Genomic_DNA"/>
</dbReference>
<dbReference type="SMART" id="SM00636">
    <property type="entry name" value="Glyco_18"/>
    <property type="match status" value="1"/>
</dbReference>
<dbReference type="GO" id="GO:0008843">
    <property type="term" value="F:endochitinase activity"/>
    <property type="evidence" value="ECO:0007669"/>
    <property type="project" value="UniProtKB-EC"/>
</dbReference>
<dbReference type="Gene3D" id="3.10.50.10">
    <property type="match status" value="1"/>
</dbReference>
<dbReference type="PROSITE" id="PS51910">
    <property type="entry name" value="GH18_2"/>
    <property type="match status" value="1"/>
</dbReference>
<proteinExistence type="inferred from homology"/>
<comment type="similarity">
    <text evidence="2">Belongs to the glycosyl hydrolase 18 family. Chitinase class V subfamily.</text>
</comment>
<comment type="caution">
    <text evidence="11">The sequence shown here is derived from an EMBL/GenBank/DDBJ whole genome shotgun (WGS) entry which is preliminary data.</text>
</comment>
<dbReference type="InterPro" id="IPR011583">
    <property type="entry name" value="Chitinase_II/V-like_cat"/>
</dbReference>
<evidence type="ECO:0000256" key="9">
    <source>
        <dbReference type="RuleBase" id="RU000489"/>
    </source>
</evidence>
<keyword evidence="8" id="KW-0624">Polysaccharide degradation</keyword>
<protein>
    <recommendedName>
        <fullName evidence="3">chitinase</fullName>
        <ecNumber evidence="3">3.2.1.14</ecNumber>
    </recommendedName>
</protein>
<evidence type="ECO:0000256" key="6">
    <source>
        <dbReference type="ARBA" id="ARBA00023277"/>
    </source>
</evidence>
<dbReference type="Gene3D" id="3.20.20.80">
    <property type="entry name" value="Glycosidases"/>
    <property type="match status" value="1"/>
</dbReference>
<dbReference type="InterPro" id="IPR001223">
    <property type="entry name" value="Glyco_hydro18_cat"/>
</dbReference>